<evidence type="ECO:0008006" key="4">
    <source>
        <dbReference type="Google" id="ProtNLM"/>
    </source>
</evidence>
<gene>
    <name evidence="2" type="ORF">UC34_10495</name>
</gene>
<evidence type="ECO:0000313" key="3">
    <source>
        <dbReference type="Proteomes" id="UP000035085"/>
    </source>
</evidence>
<feature type="compositionally biased region" description="Basic and acidic residues" evidence="1">
    <location>
        <begin position="936"/>
        <end position="947"/>
    </location>
</feature>
<evidence type="ECO:0000313" key="2">
    <source>
        <dbReference type="EMBL" id="AJP57319.1"/>
    </source>
</evidence>
<feature type="compositionally biased region" description="Low complexity" evidence="1">
    <location>
        <begin position="1"/>
        <end position="20"/>
    </location>
</feature>
<proteinExistence type="predicted"/>
<protein>
    <recommendedName>
        <fullName evidence="4">ShET2 enterotoxin N-terminal domain-containing protein</fullName>
    </recommendedName>
</protein>
<feature type="region of interest" description="Disordered" evidence="1">
    <location>
        <begin position="812"/>
        <end position="834"/>
    </location>
</feature>
<feature type="region of interest" description="Disordered" evidence="1">
    <location>
        <begin position="982"/>
        <end position="1022"/>
    </location>
</feature>
<name>A0ABM5SXM3_9BURK</name>
<sequence>MLPATPTTSATRSPPGAATANPTSKRDAPMGLFVHNDQYVRVNTSGSRLSVLSADNAQLAGLPPVPQHLDTIEGRLADTAPIAQTQRAAAQSDMSTQPPSSSLVSLTLTNLVAGIPFEKTVFGMRLPGQPSSIVVQADRHRYYVSHRFRPESASNAFHRLDPDVPDDKRLIDLYCEGKQQFKTPAAELRRTSSFRNVLRQLEAQAPPRPKSRPLSCASDEAVRIFTSQNAQQAFVCANKASLSSRNRFHPEHNGFDLAVYRTILGPELVFETDGEWNIGHAAGVADLKSQLRENNFAFASVETPSGRKVYFSLSGGMRAKDVTLAIHRTMGDADEVAIGPITFIDAKRRLARAVLESPDSPSKTAMQMNLPVLDPACATTADRVNDAEQIIATVVARDARHAPLVGGIHFNTLLDTCDSCASTLALLQTQTKRPVSVVYHRDYGVTTANSRNPTILAIQQFAAAVNELHAHLITGDIAAMIHVARRLPVPPLLDALSNALLRFDGRFTDAAHLGLMSNACYLRLLGVLARTEIVRTRTITDTLLSPEGKAYVSLLATRVAMHPMLARAWVSLLDDLKKAGADRVVLMRVLLSKPGGCGRCFYVELLRAAHTPGDVRNALVAWLKSADLVPRLRESLAFVSLRTAVKLTARRWLQVDVAQPLTFEHVTLKEVLLSARESLSLSALNTADNLRLATKMREAMPTIKTAEVRAFRDMIDKLVAKAWHDVLPNSAPPAHIAKAIVETHGAEYGSAVAAARKQARDAIIDEHVAVYAEFQRRHPGASQDALQSQFETCLRAARAAYLATIADTAEPAATVTSSTQSQAERSAQEAARKAKMRKHTEAALTSAHVSALSAAVQAANDAMRENVRRQAEDAACAAKVDARKAAAMQAEQAAVHAAAIVAGQAKQWVRHEVNRQAQDAACDDARAQATQTRAARGAERSGERGGERAAQTMPSQGTSPHADVGAATAGAANMPEGLENVYFPAVPEGPPQRAPREHEMAYRLARLREGSAHARFEPPQRS</sequence>
<dbReference type="Proteomes" id="UP000035085">
    <property type="component" value="Chromosome"/>
</dbReference>
<reference evidence="3" key="1">
    <citation type="submission" date="2015-02" db="EMBL/GenBank/DDBJ databases">
        <title>Complete Genome Sequencing of Pandoraea vervacti NS15 sp. nov.</title>
        <authorList>
            <person name="Chan K.-G."/>
        </authorList>
    </citation>
    <scope>NUCLEOTIDE SEQUENCE [LARGE SCALE GENOMIC DNA]</scope>
    <source>
        <strain evidence="3">NS15</strain>
    </source>
</reference>
<keyword evidence="3" id="KW-1185">Reference proteome</keyword>
<dbReference type="RefSeq" id="WP_044455486.1">
    <property type="nucleotide sequence ID" value="NZ_CP010897.2"/>
</dbReference>
<evidence type="ECO:0000256" key="1">
    <source>
        <dbReference type="SAM" id="MobiDB-lite"/>
    </source>
</evidence>
<feature type="region of interest" description="Disordered" evidence="1">
    <location>
        <begin position="1"/>
        <end position="29"/>
    </location>
</feature>
<dbReference type="EMBL" id="CP010897">
    <property type="protein sequence ID" value="AJP57319.1"/>
    <property type="molecule type" value="Genomic_DNA"/>
</dbReference>
<feature type="compositionally biased region" description="Low complexity" evidence="1">
    <location>
        <begin position="816"/>
        <end position="825"/>
    </location>
</feature>
<organism evidence="2 3">
    <name type="scientific">Pandoraea vervacti</name>
    <dbReference type="NCBI Taxonomy" id="656178"/>
    <lineage>
        <taxon>Bacteria</taxon>
        <taxon>Pseudomonadati</taxon>
        <taxon>Pseudomonadota</taxon>
        <taxon>Betaproteobacteria</taxon>
        <taxon>Burkholderiales</taxon>
        <taxon>Burkholderiaceae</taxon>
        <taxon>Pandoraea</taxon>
    </lineage>
</organism>
<feature type="region of interest" description="Disordered" evidence="1">
    <location>
        <begin position="925"/>
        <end position="965"/>
    </location>
</feature>
<feature type="compositionally biased region" description="Basic and acidic residues" evidence="1">
    <location>
        <begin position="994"/>
        <end position="1022"/>
    </location>
</feature>
<accession>A0ABM5SXM3</accession>